<gene>
    <name evidence="1" type="ORF">A994_10972</name>
</gene>
<organism evidence="1 2">
    <name type="scientific">Methanobacterium formicicum (strain DSM 3637 / PP1)</name>
    <dbReference type="NCBI Taxonomy" id="1204725"/>
    <lineage>
        <taxon>Archaea</taxon>
        <taxon>Methanobacteriati</taxon>
        <taxon>Methanobacteriota</taxon>
        <taxon>Methanomada group</taxon>
        <taxon>Methanobacteria</taxon>
        <taxon>Methanobacteriales</taxon>
        <taxon>Methanobacteriaceae</taxon>
        <taxon>Methanobacterium</taxon>
    </lineage>
</organism>
<dbReference type="PATRIC" id="fig|1204725.3.peg.2205"/>
<dbReference type="Proteomes" id="UP000007360">
    <property type="component" value="Unassembled WGS sequence"/>
</dbReference>
<comment type="caution">
    <text evidence="1">The sequence shown here is derived from an EMBL/GenBank/DDBJ whole genome shotgun (WGS) entry which is preliminary data.</text>
</comment>
<evidence type="ECO:0000313" key="2">
    <source>
        <dbReference type="Proteomes" id="UP000007360"/>
    </source>
</evidence>
<reference evidence="1 2" key="1">
    <citation type="journal article" date="2012" name="J. Bacteriol.">
        <title>Draft genome sequence of Methanobacterium formicicum DSM 3637, an archaebacterium isolated from the methane producer amoeba Pelomyxa palustris.</title>
        <authorList>
            <person name="Gutierrez G."/>
        </authorList>
    </citation>
    <scope>NUCLEOTIDE SEQUENCE [LARGE SCALE GENOMIC DNA]</scope>
    <source>
        <strain evidence="2">DSM 3637 / PP1</strain>
    </source>
</reference>
<dbReference type="AlphaFoldDB" id="K2R9C6"/>
<name>K2R9C6_METFP</name>
<dbReference type="Pfam" id="PF04609">
    <property type="entry name" value="MCR_C"/>
    <property type="match status" value="1"/>
</dbReference>
<dbReference type="RefSeq" id="WP_004031670.1">
    <property type="nucleotide sequence ID" value="NZ_AMPO01000011.1"/>
</dbReference>
<dbReference type="InterPro" id="IPR026327">
    <property type="entry name" value="Me_CoM_Rdtase_prot-C-like"/>
</dbReference>
<accession>K2R9C6</accession>
<dbReference type="OrthoDB" id="81723at2157"/>
<keyword evidence="2" id="KW-1185">Reference proteome</keyword>
<protein>
    <submittedName>
        <fullName evidence="1">Uncharacterized protein</fullName>
    </submittedName>
</protein>
<proteinExistence type="predicted"/>
<dbReference type="EMBL" id="AMPO01000011">
    <property type="protein sequence ID" value="EKF84914.1"/>
    <property type="molecule type" value="Genomic_DNA"/>
</dbReference>
<sequence length="153" mass="17562">MYKILHFSGGVYKFEHLAEHVEDIGGLLFQENRIHISRGTSFLSEEVQVIFLVPANEVASVQELASELKGEIEELEVEEPLKSNLIGSMDIYNILCKTDDWIHQEAISEEYHENLEECLDLMLSLELIEKRASKDKAGTDQSNYYRILKEDEG</sequence>
<evidence type="ECO:0000313" key="1">
    <source>
        <dbReference type="EMBL" id="EKF84914.1"/>
    </source>
</evidence>